<evidence type="ECO:0000256" key="6">
    <source>
        <dbReference type="ARBA" id="ARBA00022840"/>
    </source>
</evidence>
<dbReference type="GO" id="GO:0004592">
    <property type="term" value="F:pantoate-beta-alanine ligase activity"/>
    <property type="evidence" value="ECO:0007669"/>
    <property type="project" value="UniProtKB-EC"/>
</dbReference>
<comment type="function">
    <text evidence="8">Catalyzes the condensation of pantoate with beta-alanine in an ATP-dependent reaction via a pantoyl-adenylate intermediate.</text>
</comment>
<feature type="binding site" evidence="8">
    <location>
        <position position="161"/>
    </location>
    <ligand>
        <name>(R)-pantoate</name>
        <dbReference type="ChEBI" id="CHEBI:15980"/>
    </ligand>
</feature>
<feature type="binding site" evidence="8">
    <location>
        <position position="69"/>
    </location>
    <ligand>
        <name>(R)-pantoate</name>
        <dbReference type="ChEBI" id="CHEBI:15980"/>
    </ligand>
</feature>
<dbReference type="InterPro" id="IPR042176">
    <property type="entry name" value="Pantoate_ligase_C"/>
</dbReference>
<dbReference type="InterPro" id="IPR003721">
    <property type="entry name" value="Pantoate_ligase"/>
</dbReference>
<comment type="catalytic activity">
    <reaction evidence="7 8">
        <text>(R)-pantoate + beta-alanine + ATP = (R)-pantothenate + AMP + diphosphate + H(+)</text>
        <dbReference type="Rhea" id="RHEA:10912"/>
        <dbReference type="ChEBI" id="CHEBI:15378"/>
        <dbReference type="ChEBI" id="CHEBI:15980"/>
        <dbReference type="ChEBI" id="CHEBI:29032"/>
        <dbReference type="ChEBI" id="CHEBI:30616"/>
        <dbReference type="ChEBI" id="CHEBI:33019"/>
        <dbReference type="ChEBI" id="CHEBI:57966"/>
        <dbReference type="ChEBI" id="CHEBI:456215"/>
        <dbReference type="EC" id="6.3.2.1"/>
    </reaction>
</comment>
<name>A0ABU7LNG3_9PROT</name>
<evidence type="ECO:0000256" key="1">
    <source>
        <dbReference type="ARBA" id="ARBA00004990"/>
    </source>
</evidence>
<comment type="pathway">
    <text evidence="1 8">Cofactor biosynthesis; (R)-pantothenate biosynthesis; (R)-pantothenate from (R)-pantoate and beta-alanine: step 1/1.</text>
</comment>
<evidence type="ECO:0000256" key="7">
    <source>
        <dbReference type="ARBA" id="ARBA00048258"/>
    </source>
</evidence>
<keyword evidence="10" id="KW-1185">Reference proteome</keyword>
<comment type="similarity">
    <text evidence="2 8">Belongs to the pantothenate synthetase family.</text>
</comment>
<dbReference type="PANTHER" id="PTHR21299">
    <property type="entry name" value="CYTIDYLATE KINASE/PANTOATE-BETA-ALANINE LIGASE"/>
    <property type="match status" value="1"/>
</dbReference>
<dbReference type="Gene3D" id="3.30.1300.10">
    <property type="entry name" value="Pantoate-beta-alanine ligase, C-terminal domain"/>
    <property type="match status" value="1"/>
</dbReference>
<protein>
    <recommendedName>
        <fullName evidence="8">Pantothenate synthetase</fullName>
        <shortName evidence="8">PS</shortName>
        <ecNumber evidence="8">6.3.2.1</ecNumber>
    </recommendedName>
    <alternativeName>
        <fullName evidence="8">Pantoate--beta-alanine ligase</fullName>
    </alternativeName>
    <alternativeName>
        <fullName evidence="8">Pantoate-activating enzyme</fullName>
    </alternativeName>
</protein>
<dbReference type="EC" id="6.3.2.1" evidence="8"/>
<evidence type="ECO:0000256" key="3">
    <source>
        <dbReference type="ARBA" id="ARBA00022598"/>
    </source>
</evidence>
<feature type="active site" description="Proton donor" evidence="8">
    <location>
        <position position="45"/>
    </location>
</feature>
<evidence type="ECO:0000313" key="9">
    <source>
        <dbReference type="EMBL" id="MEE2525151.1"/>
    </source>
</evidence>
<evidence type="ECO:0000256" key="4">
    <source>
        <dbReference type="ARBA" id="ARBA00022655"/>
    </source>
</evidence>
<comment type="subunit">
    <text evidence="8">Homodimer.</text>
</comment>
<dbReference type="PANTHER" id="PTHR21299:SF1">
    <property type="entry name" value="PANTOATE--BETA-ALANINE LIGASE"/>
    <property type="match status" value="1"/>
</dbReference>
<evidence type="ECO:0000256" key="2">
    <source>
        <dbReference type="ARBA" id="ARBA00009256"/>
    </source>
</evidence>
<feature type="binding site" evidence="8">
    <location>
        <begin position="155"/>
        <end position="158"/>
    </location>
    <ligand>
        <name>ATP</name>
        <dbReference type="ChEBI" id="CHEBI:30616"/>
    </ligand>
</feature>
<keyword evidence="8" id="KW-0963">Cytoplasm</keyword>
<keyword evidence="3 8" id="KW-0436">Ligase</keyword>
<feature type="binding site" evidence="8">
    <location>
        <position position="69"/>
    </location>
    <ligand>
        <name>beta-alanine</name>
        <dbReference type="ChEBI" id="CHEBI:57966"/>
    </ligand>
</feature>
<feature type="binding site" evidence="8">
    <location>
        <position position="184"/>
    </location>
    <ligand>
        <name>ATP</name>
        <dbReference type="ChEBI" id="CHEBI:30616"/>
    </ligand>
</feature>
<accession>A0ABU7LNG3</accession>
<dbReference type="EMBL" id="JAZDRP010000001">
    <property type="protein sequence ID" value="MEE2525151.1"/>
    <property type="molecule type" value="Genomic_DNA"/>
</dbReference>
<comment type="subcellular location">
    <subcellularLocation>
        <location evidence="8">Cytoplasm</location>
    </subcellularLocation>
</comment>
<reference evidence="9 10" key="1">
    <citation type="submission" date="2024-01" db="EMBL/GenBank/DDBJ databases">
        <title>Hyphobacterium bacterium isolated from marine sediment.</title>
        <authorList>
            <person name="Zhao S."/>
        </authorList>
    </citation>
    <scope>NUCLEOTIDE SEQUENCE [LARGE SCALE GENOMIC DNA]</scope>
    <source>
        <strain evidence="10">HN65</strain>
    </source>
</reference>
<comment type="caution">
    <text evidence="9">The sequence shown here is derived from an EMBL/GenBank/DDBJ whole genome shotgun (WGS) entry which is preliminary data.</text>
</comment>
<dbReference type="Pfam" id="PF02569">
    <property type="entry name" value="Pantoate_ligase"/>
    <property type="match status" value="1"/>
</dbReference>
<evidence type="ECO:0000313" key="10">
    <source>
        <dbReference type="Proteomes" id="UP001354971"/>
    </source>
</evidence>
<dbReference type="HAMAP" id="MF_00158">
    <property type="entry name" value="PanC"/>
    <property type="match status" value="1"/>
</dbReference>
<dbReference type="Gene3D" id="3.40.50.620">
    <property type="entry name" value="HUPs"/>
    <property type="match status" value="1"/>
</dbReference>
<dbReference type="Proteomes" id="UP001354971">
    <property type="component" value="Unassembled WGS sequence"/>
</dbReference>
<dbReference type="RefSeq" id="WP_330197814.1">
    <property type="nucleotide sequence ID" value="NZ_JAZDRP010000001.1"/>
</dbReference>
<organism evidence="9 10">
    <name type="scientific">Hyphobacterium lacteum</name>
    <dbReference type="NCBI Taxonomy" id="3116575"/>
    <lineage>
        <taxon>Bacteria</taxon>
        <taxon>Pseudomonadati</taxon>
        <taxon>Pseudomonadota</taxon>
        <taxon>Alphaproteobacteria</taxon>
        <taxon>Maricaulales</taxon>
        <taxon>Maricaulaceae</taxon>
        <taxon>Hyphobacterium</taxon>
    </lineage>
</organism>
<evidence type="ECO:0000256" key="5">
    <source>
        <dbReference type="ARBA" id="ARBA00022741"/>
    </source>
</evidence>
<dbReference type="InterPro" id="IPR014729">
    <property type="entry name" value="Rossmann-like_a/b/a_fold"/>
</dbReference>
<gene>
    <name evidence="8 9" type="primary">panC</name>
    <name evidence="9" type="ORF">V0U79_02150</name>
</gene>
<keyword evidence="6 8" id="KW-0067">ATP-binding</keyword>
<keyword evidence="9" id="KW-0808">Transferase</keyword>
<sequence>MSDLSALPVPATASTDELRSIVADWRRAGLRIGFVPTMGALHEGHLSLIRMAHENADKVVASIFVNPTQFAPHEDFDAYPRTLDEDAAKLANAKCDLLYAPLASEMYPEGFSARLTVEGPARGLESDFRPHFFGGVAIVVAKLFNRVQPDIAVFGEKDYQQLLVIRQMVRDLDLPIGIIPGPTLRERDGLALSSRNAYLSTHERDVSAGLNVILKDFASDLSAGTDWETAQGKALAKTASAFDRVDYIEARCAETLAPLPAGPVRQPARVLAAVWLGKTRLIDNLPVEQALPGADFE</sequence>
<dbReference type="SUPFAM" id="SSF52374">
    <property type="entry name" value="Nucleotidylyl transferase"/>
    <property type="match status" value="1"/>
</dbReference>
<dbReference type="NCBIfam" id="TIGR00018">
    <property type="entry name" value="panC"/>
    <property type="match status" value="1"/>
</dbReference>
<keyword evidence="5 8" id="KW-0547">Nucleotide-binding</keyword>
<keyword evidence="4 8" id="KW-0566">Pantothenate biosynthesis</keyword>
<dbReference type="GO" id="GO:0016301">
    <property type="term" value="F:kinase activity"/>
    <property type="evidence" value="ECO:0007669"/>
    <property type="project" value="UniProtKB-KW"/>
</dbReference>
<feature type="binding site" evidence="8">
    <location>
        <begin position="38"/>
        <end position="45"/>
    </location>
    <ligand>
        <name>ATP</name>
        <dbReference type="ChEBI" id="CHEBI:30616"/>
    </ligand>
</feature>
<dbReference type="CDD" id="cd00560">
    <property type="entry name" value="PanC"/>
    <property type="match status" value="1"/>
</dbReference>
<dbReference type="InterPro" id="IPR004821">
    <property type="entry name" value="Cyt_trans-like"/>
</dbReference>
<comment type="miscellaneous">
    <text evidence="8">The reaction proceeds by a bi uni uni bi ping pong mechanism.</text>
</comment>
<keyword evidence="9" id="KW-0418">Kinase</keyword>
<proteinExistence type="inferred from homology"/>
<feature type="binding site" evidence="8">
    <location>
        <begin position="192"/>
        <end position="195"/>
    </location>
    <ligand>
        <name>ATP</name>
        <dbReference type="ChEBI" id="CHEBI:30616"/>
    </ligand>
</feature>
<evidence type="ECO:0000256" key="8">
    <source>
        <dbReference type="HAMAP-Rule" id="MF_00158"/>
    </source>
</evidence>
<dbReference type="NCBIfam" id="TIGR00125">
    <property type="entry name" value="cyt_tran_rel"/>
    <property type="match status" value="1"/>
</dbReference>